<dbReference type="RefSeq" id="XP_025472412.1">
    <property type="nucleotide sequence ID" value="XM_025605654.1"/>
</dbReference>
<organism evidence="1 2">
    <name type="scientific">Aspergillus sclerotioniger CBS 115572</name>
    <dbReference type="NCBI Taxonomy" id="1450535"/>
    <lineage>
        <taxon>Eukaryota</taxon>
        <taxon>Fungi</taxon>
        <taxon>Dikarya</taxon>
        <taxon>Ascomycota</taxon>
        <taxon>Pezizomycotina</taxon>
        <taxon>Eurotiomycetes</taxon>
        <taxon>Eurotiomycetidae</taxon>
        <taxon>Eurotiales</taxon>
        <taxon>Aspergillaceae</taxon>
        <taxon>Aspergillus</taxon>
        <taxon>Aspergillus subgen. Circumdati</taxon>
    </lineage>
</organism>
<keyword evidence="2" id="KW-1185">Reference proteome</keyword>
<evidence type="ECO:0000313" key="1">
    <source>
        <dbReference type="EMBL" id="PWY95651.1"/>
    </source>
</evidence>
<comment type="caution">
    <text evidence="1">The sequence shown here is derived from an EMBL/GenBank/DDBJ whole genome shotgun (WGS) entry which is preliminary data.</text>
</comment>
<dbReference type="AlphaFoldDB" id="A0A317XC19"/>
<protein>
    <submittedName>
        <fullName evidence="1">Uncharacterized protein</fullName>
    </submittedName>
</protein>
<reference evidence="1 2" key="1">
    <citation type="submission" date="2016-12" db="EMBL/GenBank/DDBJ databases">
        <title>The genomes of Aspergillus section Nigri reveals drivers in fungal speciation.</title>
        <authorList>
            <consortium name="DOE Joint Genome Institute"/>
            <person name="Vesth T.C."/>
            <person name="Nybo J."/>
            <person name="Theobald S."/>
            <person name="Brandl J."/>
            <person name="Frisvad J.C."/>
            <person name="Nielsen K.F."/>
            <person name="Lyhne E.K."/>
            <person name="Kogle M.E."/>
            <person name="Kuo A."/>
            <person name="Riley R."/>
            <person name="Clum A."/>
            <person name="Nolan M."/>
            <person name="Lipzen A."/>
            <person name="Salamov A."/>
            <person name="Henrissat B."/>
            <person name="Wiebenga A."/>
            <person name="De Vries R.P."/>
            <person name="Grigoriev I.V."/>
            <person name="Mortensen U.H."/>
            <person name="Andersen M.R."/>
            <person name="Baker S.E."/>
        </authorList>
    </citation>
    <scope>NUCLEOTIDE SEQUENCE [LARGE SCALE GENOMIC DNA]</scope>
    <source>
        <strain evidence="1 2">CBS 115572</strain>
    </source>
</reference>
<dbReference type="GeneID" id="37107797"/>
<gene>
    <name evidence="1" type="ORF">BO94DRAFT_132418</name>
</gene>
<dbReference type="EMBL" id="MSFK01000002">
    <property type="protein sequence ID" value="PWY95651.1"/>
    <property type="molecule type" value="Genomic_DNA"/>
</dbReference>
<evidence type="ECO:0000313" key="2">
    <source>
        <dbReference type="Proteomes" id="UP000246702"/>
    </source>
</evidence>
<proteinExistence type="predicted"/>
<accession>A0A317XC19</accession>
<name>A0A317XC19_9EURO</name>
<sequence length="149" mass="17216">MIGDLEPDLIRVKKTPQMVQNLFRSLRQCNHLSRTLHFRHFDTHHPPPRHHPTVPQLLAAKGTVGENDKRGACELDIVVEIEQSRISEHTRISLPSFTLHVLAKRKKKQRTKKKSSHLCIQWVSGTLFFSVKQDRHGNLTVDVEFCSIE</sequence>
<dbReference type="Proteomes" id="UP000246702">
    <property type="component" value="Unassembled WGS sequence"/>
</dbReference>